<evidence type="ECO:0000313" key="2">
    <source>
        <dbReference type="EMBL" id="QLC50707.1"/>
    </source>
</evidence>
<dbReference type="InterPro" id="IPR012924">
    <property type="entry name" value="TfuA_core"/>
</dbReference>
<gene>
    <name evidence="2" type="ORF">HWN40_10935</name>
</gene>
<evidence type="ECO:0000313" key="3">
    <source>
        <dbReference type="Proteomes" id="UP000509594"/>
    </source>
</evidence>
<dbReference type="KEGG" id="mzi:HWN40_10935"/>
<accession>A0A7D5IQP4</accession>
<keyword evidence="3" id="KW-1185">Reference proteome</keyword>
<dbReference type="EMBL" id="CP058215">
    <property type="protein sequence ID" value="QLC50707.1"/>
    <property type="molecule type" value="Genomic_DNA"/>
</dbReference>
<organism evidence="2 3">
    <name type="scientific">Methanolobus zinderi</name>
    <dbReference type="NCBI Taxonomy" id="536044"/>
    <lineage>
        <taxon>Archaea</taxon>
        <taxon>Methanobacteriati</taxon>
        <taxon>Methanobacteriota</taxon>
        <taxon>Stenosarchaea group</taxon>
        <taxon>Methanomicrobia</taxon>
        <taxon>Methanosarcinales</taxon>
        <taxon>Methanosarcinaceae</taxon>
        <taxon>Methanolobus</taxon>
    </lineage>
</organism>
<feature type="domain" description="TfuA-like core" evidence="1">
    <location>
        <begin position="54"/>
        <end position="171"/>
    </location>
</feature>
<dbReference type="RefSeq" id="WP_176965762.1">
    <property type="nucleotide sequence ID" value="NZ_CP058215.1"/>
</dbReference>
<reference evidence="2 3" key="1">
    <citation type="submission" date="2020-06" db="EMBL/GenBank/DDBJ databases">
        <title>Methanolobus halotolerans sp. nov., isolated from a saline lake Tus in Siberia.</title>
        <authorList>
            <person name="Shen Y."/>
            <person name="Chen S.-C."/>
            <person name="Lai M.-C."/>
            <person name="Huang H.-H."/>
            <person name="Chiu H.-H."/>
            <person name="Tang S.-L."/>
            <person name="Rogozin D.Y."/>
            <person name="Degermendzhy A.G."/>
        </authorList>
    </citation>
    <scope>NUCLEOTIDE SEQUENCE [LARGE SCALE GENOMIC DNA]</scope>
    <source>
        <strain evidence="2 3">DSM 21339</strain>
    </source>
</reference>
<name>A0A7D5IQP4_9EURY</name>
<dbReference type="Pfam" id="PF07812">
    <property type="entry name" value="TfuA"/>
    <property type="match status" value="1"/>
</dbReference>
<dbReference type="AlphaFoldDB" id="A0A7D5IQP4"/>
<sequence length="222" mass="24434">MSKDHPKPVIFTGTSISHSDAEEMLDGVTLLPPVYRGNVEKAVKDGYKLIGIIDGVFFSRAAVKHKEIVKAIEAGVTVVGGCSMGALRASELDVHGMIGVGKIYEWYRDGVIEDDDEVAVATNPDTFEPVSAPMVNIRETFLAASREGIINENSCRLLTDLAKKTHYGERSYFGITKEAVNTGILSEEKASELLTYCRDHETDVKREDAILVLEKIKELMNE</sequence>
<dbReference type="GeneID" id="55822196"/>
<evidence type="ECO:0000259" key="1">
    <source>
        <dbReference type="Pfam" id="PF07812"/>
    </source>
</evidence>
<dbReference type="Proteomes" id="UP000509594">
    <property type="component" value="Chromosome"/>
</dbReference>
<protein>
    <submittedName>
        <fullName evidence="2">TfuA-related McrA-glycine thioamidation protein</fullName>
    </submittedName>
</protein>
<proteinExistence type="predicted"/>
<dbReference type="OrthoDB" id="61834at2157"/>
<dbReference type="NCBIfam" id="NF033432">
    <property type="entry name" value="ThioGly_TfuA_rel"/>
    <property type="match status" value="1"/>
</dbReference>